<evidence type="ECO:0000256" key="2">
    <source>
        <dbReference type="SAM" id="Phobius"/>
    </source>
</evidence>
<gene>
    <name evidence="3" type="ORF">BLS_000765</name>
</gene>
<name>A0A8H3UX26_VENIN</name>
<comment type="caution">
    <text evidence="3">The sequence shown here is derived from an EMBL/GenBank/DDBJ whole genome shotgun (WGS) entry which is preliminary data.</text>
</comment>
<feature type="compositionally biased region" description="Low complexity" evidence="1">
    <location>
        <begin position="114"/>
        <end position="128"/>
    </location>
</feature>
<accession>A0A8H3UX26</accession>
<keyword evidence="2" id="KW-0812">Transmembrane</keyword>
<evidence type="ECO:0000313" key="4">
    <source>
        <dbReference type="Proteomes" id="UP000433883"/>
    </source>
</evidence>
<keyword evidence="2" id="KW-1133">Transmembrane helix</keyword>
<proteinExistence type="predicted"/>
<feature type="region of interest" description="Disordered" evidence="1">
    <location>
        <begin position="114"/>
        <end position="189"/>
    </location>
</feature>
<protein>
    <submittedName>
        <fullName evidence="3">Uncharacterized protein</fullName>
    </submittedName>
</protein>
<dbReference type="AlphaFoldDB" id="A0A8H3UX26"/>
<dbReference type="Proteomes" id="UP000433883">
    <property type="component" value="Unassembled WGS sequence"/>
</dbReference>
<organism evidence="3 4">
    <name type="scientific">Venturia inaequalis</name>
    <name type="common">Apple scab fungus</name>
    <dbReference type="NCBI Taxonomy" id="5025"/>
    <lineage>
        <taxon>Eukaryota</taxon>
        <taxon>Fungi</taxon>
        <taxon>Dikarya</taxon>
        <taxon>Ascomycota</taxon>
        <taxon>Pezizomycotina</taxon>
        <taxon>Dothideomycetes</taxon>
        <taxon>Pleosporomycetidae</taxon>
        <taxon>Venturiales</taxon>
        <taxon>Venturiaceae</taxon>
        <taxon>Venturia</taxon>
    </lineage>
</organism>
<evidence type="ECO:0000256" key="1">
    <source>
        <dbReference type="SAM" id="MobiDB-lite"/>
    </source>
</evidence>
<feature type="compositionally biased region" description="Basic and acidic residues" evidence="1">
    <location>
        <begin position="177"/>
        <end position="189"/>
    </location>
</feature>
<sequence>MSAVSLAIARPLGWLLLAFLSFFIGVQLSGLARRVAAILHIVIVYYFLACGPENLDLLPISGLFVPLIHGFTVHATGILLSSEASLQFSSTPFLQRIRPIILLLADLRGLQRGGAPASGPASASGPAPGKEDDAPALGPESAKEDDAPASGPESAKEDGAPALGEEDGALASGPASGKEDGAPASGKEDGETNRLRFAIIKSIRALAFWALNYVLTEYTFRRVHRSVYINLDDVALDKQTLLPNFERRELLIRSSLCFQWIWSTYCLLTAAHDLCAVLRGIESMDDDKPFRSKDKELWRSGGLDVGEVLMKFKDLCE</sequence>
<feature type="transmembrane region" description="Helical" evidence="2">
    <location>
        <begin position="6"/>
        <end position="24"/>
    </location>
</feature>
<reference evidence="3 4" key="1">
    <citation type="submission" date="2019-11" db="EMBL/GenBank/DDBJ databases">
        <title>Venturia inaequalis Genome Resource.</title>
        <authorList>
            <person name="Lichtner F.J."/>
        </authorList>
    </citation>
    <scope>NUCLEOTIDE SEQUENCE [LARGE SCALE GENOMIC DNA]</scope>
    <source>
        <strain evidence="3">Bline_iso_100314</strain>
    </source>
</reference>
<evidence type="ECO:0000313" key="3">
    <source>
        <dbReference type="EMBL" id="KAE9978254.1"/>
    </source>
</evidence>
<keyword evidence="2" id="KW-0472">Membrane</keyword>
<dbReference type="EMBL" id="WNWQ01000115">
    <property type="protein sequence ID" value="KAE9978254.1"/>
    <property type="molecule type" value="Genomic_DNA"/>
</dbReference>